<feature type="region of interest" description="Disordered" evidence="1">
    <location>
        <begin position="166"/>
        <end position="193"/>
    </location>
</feature>
<reference evidence="2" key="1">
    <citation type="journal article" date="2022" name="Int. J. Mol. Sci.">
        <title>Draft Genome of Tanacetum Coccineum: Genomic Comparison of Closely Related Tanacetum-Family Plants.</title>
        <authorList>
            <person name="Yamashiro T."/>
            <person name="Shiraishi A."/>
            <person name="Nakayama K."/>
            <person name="Satake H."/>
        </authorList>
    </citation>
    <scope>NUCLEOTIDE SEQUENCE</scope>
</reference>
<evidence type="ECO:0000256" key="1">
    <source>
        <dbReference type="SAM" id="MobiDB-lite"/>
    </source>
</evidence>
<feature type="region of interest" description="Disordered" evidence="1">
    <location>
        <begin position="100"/>
        <end position="145"/>
    </location>
</feature>
<reference evidence="2" key="2">
    <citation type="submission" date="2022-01" db="EMBL/GenBank/DDBJ databases">
        <authorList>
            <person name="Yamashiro T."/>
            <person name="Shiraishi A."/>
            <person name="Satake H."/>
            <person name="Nakayama K."/>
        </authorList>
    </citation>
    <scope>NUCLEOTIDE SEQUENCE</scope>
</reference>
<sequence length="445" mass="51085">MISGTNLHQFDVYNDGYFVHLPLTYVDGVILEIVVPRTPYEQLPEFLEEKSTSYMFDVEETFGRLTLYLNHLDMNLSEYLSQAITYEMDDMVEMEVETKGVEARTSTTDGVESRNSTTEGVEARTIDSETKYENDDDSDYQSDKSVDYLSPFKDELNELINRMKANRKAKAKAKDKPDEEMNEPNEENSMPVDNVRGETFEEHDIYMNELLKSLKTAGKDGITKDPFIYVEKHVERYPMYDETTHWRLRRPKVGEKYTSVAQFKECLTYYALANGFSLWHERKYEKIISEHYSMLRSYGKAILDSNPRSTVKLRVTVNPDGKTYFDSGGVESRVRESDGGDRIDREMGRIFGVGRKSSPENFSGGCGGGRRLPDIFGREKDGKISVLSHSFPLKKLCPQSFGCNLAEGAECGEFVTGIFFCIWFQAPRFFNEIQFVVNLESHPMV</sequence>
<feature type="compositionally biased region" description="Polar residues" evidence="1">
    <location>
        <begin position="104"/>
        <end position="119"/>
    </location>
</feature>
<evidence type="ECO:0000313" key="3">
    <source>
        <dbReference type="Proteomes" id="UP001151760"/>
    </source>
</evidence>
<gene>
    <name evidence="2" type="ORF">Tco_0842151</name>
</gene>
<dbReference type="Proteomes" id="UP001151760">
    <property type="component" value="Unassembled WGS sequence"/>
</dbReference>
<feature type="compositionally biased region" description="Basic and acidic residues" evidence="1">
    <location>
        <begin position="121"/>
        <end position="133"/>
    </location>
</feature>
<name>A0ABQ5B443_9ASTR</name>
<organism evidence="2 3">
    <name type="scientific">Tanacetum coccineum</name>
    <dbReference type="NCBI Taxonomy" id="301880"/>
    <lineage>
        <taxon>Eukaryota</taxon>
        <taxon>Viridiplantae</taxon>
        <taxon>Streptophyta</taxon>
        <taxon>Embryophyta</taxon>
        <taxon>Tracheophyta</taxon>
        <taxon>Spermatophyta</taxon>
        <taxon>Magnoliopsida</taxon>
        <taxon>eudicotyledons</taxon>
        <taxon>Gunneridae</taxon>
        <taxon>Pentapetalae</taxon>
        <taxon>asterids</taxon>
        <taxon>campanulids</taxon>
        <taxon>Asterales</taxon>
        <taxon>Asteraceae</taxon>
        <taxon>Asteroideae</taxon>
        <taxon>Anthemideae</taxon>
        <taxon>Anthemidinae</taxon>
        <taxon>Tanacetum</taxon>
    </lineage>
</organism>
<comment type="caution">
    <text evidence="2">The sequence shown here is derived from an EMBL/GenBank/DDBJ whole genome shotgun (WGS) entry which is preliminary data.</text>
</comment>
<evidence type="ECO:0000313" key="2">
    <source>
        <dbReference type="EMBL" id="GJT07689.1"/>
    </source>
</evidence>
<keyword evidence="3" id="KW-1185">Reference proteome</keyword>
<dbReference type="EMBL" id="BQNB010012772">
    <property type="protein sequence ID" value="GJT07689.1"/>
    <property type="molecule type" value="Genomic_DNA"/>
</dbReference>
<protein>
    <submittedName>
        <fullName evidence="2">Uncharacterized protein</fullName>
    </submittedName>
</protein>
<proteinExistence type="predicted"/>
<accession>A0ABQ5B443</accession>